<dbReference type="PROSITE" id="PS50060">
    <property type="entry name" value="MAM_2"/>
    <property type="match status" value="1"/>
</dbReference>
<feature type="non-terminal residue" evidence="4">
    <location>
        <position position="1"/>
    </location>
</feature>
<accession>A0A820K3F9</accession>
<keyword evidence="1 2" id="KW-1015">Disulfide bond</keyword>
<dbReference type="GO" id="GO:0016020">
    <property type="term" value="C:membrane"/>
    <property type="evidence" value="ECO:0007669"/>
    <property type="project" value="InterPro"/>
</dbReference>
<dbReference type="SUPFAM" id="SSF49899">
    <property type="entry name" value="Concanavalin A-like lectins/glucanases"/>
    <property type="match status" value="1"/>
</dbReference>
<dbReference type="SUPFAM" id="SSF57424">
    <property type="entry name" value="LDL receptor-like module"/>
    <property type="match status" value="1"/>
</dbReference>
<dbReference type="InterPro" id="IPR013320">
    <property type="entry name" value="ConA-like_dom_sf"/>
</dbReference>
<dbReference type="AlphaFoldDB" id="A0A820K3F9"/>
<reference evidence="4" key="1">
    <citation type="submission" date="2021-02" db="EMBL/GenBank/DDBJ databases">
        <authorList>
            <person name="Nowell W R."/>
        </authorList>
    </citation>
    <scope>NUCLEOTIDE SEQUENCE</scope>
</reference>
<comment type="caution">
    <text evidence="2">Lacks conserved residue(s) required for the propagation of feature annotation.</text>
</comment>
<feature type="non-terminal residue" evidence="4">
    <location>
        <position position="159"/>
    </location>
</feature>
<feature type="domain" description="MAM" evidence="3">
    <location>
        <begin position="1"/>
        <end position="64"/>
    </location>
</feature>
<evidence type="ECO:0000259" key="3">
    <source>
        <dbReference type="PROSITE" id="PS50060"/>
    </source>
</evidence>
<dbReference type="PROSITE" id="PS50068">
    <property type="entry name" value="LDLRA_2"/>
    <property type="match status" value="1"/>
</dbReference>
<dbReference type="Gene3D" id="2.60.120.200">
    <property type="match status" value="1"/>
</dbReference>
<evidence type="ECO:0000313" key="5">
    <source>
        <dbReference type="Proteomes" id="UP000663836"/>
    </source>
</evidence>
<evidence type="ECO:0000313" key="4">
    <source>
        <dbReference type="EMBL" id="CAF4335267.1"/>
    </source>
</evidence>
<dbReference type="Gene3D" id="4.10.400.10">
    <property type="entry name" value="Low-density Lipoprotein Receptor"/>
    <property type="match status" value="1"/>
</dbReference>
<dbReference type="InterPro" id="IPR002172">
    <property type="entry name" value="LDrepeatLR_classA_rpt"/>
</dbReference>
<dbReference type="PANTHER" id="PTHR23282:SF101">
    <property type="entry name" value="MAM DOMAIN-CONTAINING PROTEIN"/>
    <property type="match status" value="1"/>
</dbReference>
<feature type="disulfide bond" evidence="2">
    <location>
        <begin position="104"/>
        <end position="119"/>
    </location>
</feature>
<dbReference type="InterPro" id="IPR000998">
    <property type="entry name" value="MAM_dom"/>
</dbReference>
<dbReference type="InterPro" id="IPR051560">
    <property type="entry name" value="MAM_domain-containing"/>
</dbReference>
<dbReference type="EMBL" id="CAJOBD010045813">
    <property type="protein sequence ID" value="CAF4335267.1"/>
    <property type="molecule type" value="Genomic_DNA"/>
</dbReference>
<gene>
    <name evidence="4" type="ORF">JBS370_LOCUS41440</name>
</gene>
<proteinExistence type="predicted"/>
<evidence type="ECO:0000256" key="2">
    <source>
        <dbReference type="PROSITE-ProRule" id="PRU00124"/>
    </source>
</evidence>
<dbReference type="PANTHER" id="PTHR23282">
    <property type="entry name" value="APICAL ENDOSOMAL GLYCOPROTEIN PRECURSOR"/>
    <property type="match status" value="1"/>
</dbReference>
<name>A0A820K3F9_9BILA</name>
<dbReference type="InterPro" id="IPR036055">
    <property type="entry name" value="LDL_receptor-like_sf"/>
</dbReference>
<organism evidence="4 5">
    <name type="scientific">Rotaria sordida</name>
    <dbReference type="NCBI Taxonomy" id="392033"/>
    <lineage>
        <taxon>Eukaryota</taxon>
        <taxon>Metazoa</taxon>
        <taxon>Spiralia</taxon>
        <taxon>Gnathifera</taxon>
        <taxon>Rotifera</taxon>
        <taxon>Eurotatoria</taxon>
        <taxon>Bdelloidea</taxon>
        <taxon>Philodinida</taxon>
        <taxon>Philodinidae</taxon>
        <taxon>Rotaria</taxon>
    </lineage>
</organism>
<comment type="caution">
    <text evidence="4">The sequence shown here is derived from an EMBL/GenBank/DDBJ whole genome shotgun (WGS) entry which is preliminary data.</text>
</comment>
<dbReference type="Proteomes" id="UP000663836">
    <property type="component" value="Unassembled WGS sequence"/>
</dbReference>
<dbReference type="Pfam" id="PF00629">
    <property type="entry name" value="MAM"/>
    <property type="match status" value="1"/>
</dbReference>
<evidence type="ECO:0000256" key="1">
    <source>
        <dbReference type="ARBA" id="ARBA00023157"/>
    </source>
</evidence>
<dbReference type="SMART" id="SM00192">
    <property type="entry name" value="LDLa"/>
    <property type="match status" value="1"/>
</dbReference>
<protein>
    <recommendedName>
        <fullName evidence="3">MAM domain-containing protein</fullName>
    </recommendedName>
</protein>
<sequence length="159" mass="18007">RTFIGGPLTLIWRKNYEKDDKWFRAKTVLKVQQPFQVLIEGVCGASYEGDIGVDDISFTPGCQLQMTATLPPFVYSTTQSPYCNATHSHCLQNIRQCIPKDQFCNFNIECVDQTDELSCPPTCAFEQKRLCFWTNDLKQKLIWDFGNGTTSSISTGQST</sequence>